<reference evidence="1 2" key="1">
    <citation type="submission" date="2020-08" db="EMBL/GenBank/DDBJ databases">
        <title>Sequencing the genomes of 1000 actinobacteria strains.</title>
        <authorList>
            <person name="Klenk H.-P."/>
        </authorList>
    </citation>
    <scope>NUCLEOTIDE SEQUENCE [LARGE SCALE GENOMIC DNA]</scope>
    <source>
        <strain evidence="1 2">DSM 45886</strain>
    </source>
</reference>
<organism evidence="1 2">
    <name type="scientific">Micromonospora polyrhachis</name>
    <dbReference type="NCBI Taxonomy" id="1282883"/>
    <lineage>
        <taxon>Bacteria</taxon>
        <taxon>Bacillati</taxon>
        <taxon>Actinomycetota</taxon>
        <taxon>Actinomycetes</taxon>
        <taxon>Micromonosporales</taxon>
        <taxon>Micromonosporaceae</taxon>
        <taxon>Micromonospora</taxon>
    </lineage>
</organism>
<dbReference type="AlphaFoldDB" id="A0A7W7SPN6"/>
<keyword evidence="2" id="KW-1185">Reference proteome</keyword>
<gene>
    <name evidence="1" type="ORF">FHR38_002004</name>
</gene>
<proteinExistence type="predicted"/>
<dbReference type="RefSeq" id="WP_184534386.1">
    <property type="nucleotide sequence ID" value="NZ_JACHJW010000001.1"/>
</dbReference>
<name>A0A7W7SPN6_9ACTN</name>
<accession>A0A7W7SPN6</accession>
<protein>
    <submittedName>
        <fullName evidence="1">Uncharacterized protein</fullName>
    </submittedName>
</protein>
<sequence length="186" mass="19910">MENTPELESLISAATGRLHAGDTPALAYVRVATTGGDLRLTAVAVCVAGGTSLSEAHQRLLEYSELFEEVSLGEENIIGEVLEVAGYFDHRVEWDEAGTEITEALQEALRAAGPAPSGLAHNVYRRLTAGGLRQAFLSVEALWSSGTPENPQVFWAHMANAARLLGDSVEPGFAEAAQRCHDRSHN</sequence>
<dbReference type="EMBL" id="JACHJW010000001">
    <property type="protein sequence ID" value="MBB4958271.1"/>
    <property type="molecule type" value="Genomic_DNA"/>
</dbReference>
<comment type="caution">
    <text evidence="1">The sequence shown here is derived from an EMBL/GenBank/DDBJ whole genome shotgun (WGS) entry which is preliminary data.</text>
</comment>
<evidence type="ECO:0000313" key="2">
    <source>
        <dbReference type="Proteomes" id="UP000578819"/>
    </source>
</evidence>
<dbReference type="Proteomes" id="UP000578819">
    <property type="component" value="Unassembled WGS sequence"/>
</dbReference>
<evidence type="ECO:0000313" key="1">
    <source>
        <dbReference type="EMBL" id="MBB4958271.1"/>
    </source>
</evidence>